<protein>
    <recommendedName>
        <fullName evidence="4">CopG family transcriptional regulator</fullName>
    </recommendedName>
</protein>
<accession>A0ABU7QSN2</accession>
<dbReference type="EMBL" id="JAMDKS010000031">
    <property type="protein sequence ID" value="MEE6113610.1"/>
    <property type="molecule type" value="Genomic_DNA"/>
</dbReference>
<proteinExistence type="predicted"/>
<comment type="caution">
    <text evidence="2">The sequence shown here is derived from an EMBL/GenBank/DDBJ whole genome shotgun (WGS) entry which is preliminary data.</text>
</comment>
<organism evidence="2 3">
    <name type="scientific">Avibacterium paragallinarum</name>
    <name type="common">Haemophilus gallinarum</name>
    <dbReference type="NCBI Taxonomy" id="728"/>
    <lineage>
        <taxon>Bacteria</taxon>
        <taxon>Pseudomonadati</taxon>
        <taxon>Pseudomonadota</taxon>
        <taxon>Gammaproteobacteria</taxon>
        <taxon>Pasteurellales</taxon>
        <taxon>Pasteurellaceae</taxon>
        <taxon>Avibacterium</taxon>
    </lineage>
</organism>
<evidence type="ECO:0008006" key="4">
    <source>
        <dbReference type="Google" id="ProtNLM"/>
    </source>
</evidence>
<feature type="region of interest" description="Disordered" evidence="1">
    <location>
        <begin position="1"/>
        <end position="34"/>
    </location>
</feature>
<sequence length="82" mass="9185">MALNKRSITEKDTEKLAEQLADKPYGKAKPDDETMVRTSFALPKTLLNSLEDEALANKRAGIEPKSVSEIIRRALENRNNNS</sequence>
<evidence type="ECO:0000256" key="1">
    <source>
        <dbReference type="SAM" id="MobiDB-lite"/>
    </source>
</evidence>
<dbReference type="RefSeq" id="WP_194752013.1">
    <property type="nucleotide sequence ID" value="NZ_JACEWB010000031.1"/>
</dbReference>
<evidence type="ECO:0000313" key="2">
    <source>
        <dbReference type="EMBL" id="MEE6113610.1"/>
    </source>
</evidence>
<keyword evidence="3" id="KW-1185">Reference proteome</keyword>
<reference evidence="2 3" key="1">
    <citation type="journal article" date="2022" name="Front. Microbiol.">
        <title>Commensal bacteria contribute to the growth of multidrug-resistant Avibacterium paragallinarum in chickens.</title>
        <authorList>
            <person name="Zhu J."/>
            <person name="Chen Y."/>
            <person name="Wu Y."/>
            <person name="Wang Y."/>
            <person name="Zhu K."/>
        </authorList>
    </citation>
    <scope>NUCLEOTIDE SEQUENCE [LARGE SCALE GENOMIC DNA]</scope>
    <source>
        <strain evidence="2 3">AV12</strain>
    </source>
</reference>
<dbReference type="Proteomes" id="UP001352533">
    <property type="component" value="Unassembled WGS sequence"/>
</dbReference>
<feature type="compositionally biased region" description="Basic and acidic residues" evidence="1">
    <location>
        <begin position="7"/>
        <end position="34"/>
    </location>
</feature>
<gene>
    <name evidence="2" type="ORF">M5S25_10480</name>
</gene>
<evidence type="ECO:0000313" key="3">
    <source>
        <dbReference type="Proteomes" id="UP001352533"/>
    </source>
</evidence>
<name>A0ABU7QSN2_AVIPA</name>